<dbReference type="GO" id="GO:0000977">
    <property type="term" value="F:RNA polymerase II transcription regulatory region sequence-specific DNA binding"/>
    <property type="evidence" value="ECO:0007669"/>
    <property type="project" value="TreeGrafter"/>
</dbReference>
<dbReference type="AlphaFoldDB" id="A0A2K5TNL1"/>
<dbReference type="Ensembl" id="ENSMFAT00000000149.2">
    <property type="protein sequence ID" value="ENSMFAP00000001622.2"/>
    <property type="gene ID" value="ENSMFAG00000033585.2"/>
</dbReference>
<dbReference type="PROSITE" id="PS50805">
    <property type="entry name" value="KRAB"/>
    <property type="match status" value="1"/>
</dbReference>
<feature type="domain" description="C2H2-type" evidence="11">
    <location>
        <begin position="359"/>
        <end position="386"/>
    </location>
</feature>
<accession>A0A2K5TNL1</accession>
<keyword evidence="5" id="KW-0862">Zinc</keyword>
<dbReference type="PANTHER" id="PTHR24381:SF390">
    <property type="entry name" value="ZINC FINGER PROTEIN 37 HOMOLOG"/>
    <property type="match status" value="1"/>
</dbReference>
<evidence type="ECO:0000256" key="6">
    <source>
        <dbReference type="ARBA" id="ARBA00023015"/>
    </source>
</evidence>
<dbReference type="CDD" id="cd07765">
    <property type="entry name" value="KRAB_A-box"/>
    <property type="match status" value="1"/>
</dbReference>
<keyword evidence="8" id="KW-0804">Transcription</keyword>
<feature type="domain" description="KRAB" evidence="12">
    <location>
        <begin position="144"/>
        <end position="216"/>
    </location>
</feature>
<dbReference type="InterPro" id="IPR001909">
    <property type="entry name" value="KRAB"/>
</dbReference>
<feature type="domain" description="C2H2-type" evidence="11">
    <location>
        <begin position="331"/>
        <end position="358"/>
    </location>
</feature>
<dbReference type="GO" id="GO:0000981">
    <property type="term" value="F:DNA-binding transcription factor activity, RNA polymerase II-specific"/>
    <property type="evidence" value="ECO:0007669"/>
    <property type="project" value="TreeGrafter"/>
</dbReference>
<gene>
    <name evidence="13" type="primary">ZFP57</name>
</gene>
<reference evidence="13 14" key="1">
    <citation type="submission" date="2013-03" db="EMBL/GenBank/DDBJ databases">
        <authorList>
            <person name="Warren W."/>
            <person name="Wilson R.K."/>
        </authorList>
    </citation>
    <scope>NUCLEOTIDE SEQUENCE</scope>
</reference>
<dbReference type="FunFam" id="3.30.160.60:FF:003096">
    <property type="entry name" value="ZFP57 zinc finger protein"/>
    <property type="match status" value="1"/>
</dbReference>
<evidence type="ECO:0000256" key="4">
    <source>
        <dbReference type="ARBA" id="ARBA00022771"/>
    </source>
</evidence>
<dbReference type="Gene3D" id="3.30.160.60">
    <property type="entry name" value="Classic Zinc Finger"/>
    <property type="match status" value="6"/>
</dbReference>
<evidence type="ECO:0000313" key="13">
    <source>
        <dbReference type="Ensembl" id="ENSMFAP00000001622.2"/>
    </source>
</evidence>
<dbReference type="GO" id="GO:0005634">
    <property type="term" value="C:nucleus"/>
    <property type="evidence" value="ECO:0007669"/>
    <property type="project" value="UniProtKB-SubCell"/>
</dbReference>
<feature type="domain" description="C2H2-type" evidence="11">
    <location>
        <begin position="540"/>
        <end position="567"/>
    </location>
</feature>
<feature type="domain" description="C2H2-type" evidence="11">
    <location>
        <begin position="484"/>
        <end position="511"/>
    </location>
</feature>
<dbReference type="InterPro" id="IPR036236">
    <property type="entry name" value="Znf_C2H2_sf"/>
</dbReference>
<evidence type="ECO:0000256" key="1">
    <source>
        <dbReference type="ARBA" id="ARBA00004123"/>
    </source>
</evidence>
<dbReference type="SMART" id="SM00349">
    <property type="entry name" value="KRAB"/>
    <property type="match status" value="1"/>
</dbReference>
<dbReference type="GO" id="GO:0141068">
    <property type="term" value="P:autosome genomic imprinting"/>
    <property type="evidence" value="ECO:0007669"/>
    <property type="project" value="Ensembl"/>
</dbReference>
<dbReference type="GeneTree" id="ENSGT00390000002599"/>
<reference evidence="13" key="3">
    <citation type="submission" date="2025-09" db="UniProtKB">
        <authorList>
            <consortium name="Ensembl"/>
        </authorList>
    </citation>
    <scope>IDENTIFICATION</scope>
</reference>
<dbReference type="GO" id="GO:0008270">
    <property type="term" value="F:zinc ion binding"/>
    <property type="evidence" value="ECO:0007669"/>
    <property type="project" value="UniProtKB-KW"/>
</dbReference>
<dbReference type="SMART" id="SM00355">
    <property type="entry name" value="ZnF_C2H2"/>
    <property type="match status" value="7"/>
</dbReference>
<dbReference type="Gene3D" id="6.10.140.140">
    <property type="match status" value="1"/>
</dbReference>
<evidence type="ECO:0000259" key="11">
    <source>
        <dbReference type="PROSITE" id="PS50157"/>
    </source>
</evidence>
<evidence type="ECO:0000313" key="14">
    <source>
        <dbReference type="Proteomes" id="UP000233100"/>
    </source>
</evidence>
<proteinExistence type="predicted"/>
<evidence type="ECO:0000256" key="8">
    <source>
        <dbReference type="ARBA" id="ARBA00023163"/>
    </source>
</evidence>
<evidence type="ECO:0000259" key="12">
    <source>
        <dbReference type="PROSITE" id="PS50805"/>
    </source>
</evidence>
<keyword evidence="14" id="KW-1185">Reference proteome</keyword>
<dbReference type="FunFam" id="3.30.160.60:FF:000965">
    <property type="entry name" value="Neurotrophin receptor-interacting factor homolog"/>
    <property type="match status" value="1"/>
</dbReference>
<reference evidence="13" key="2">
    <citation type="submission" date="2025-08" db="UniProtKB">
        <authorList>
            <consortium name="Ensembl"/>
        </authorList>
    </citation>
    <scope>IDENTIFICATION</scope>
</reference>
<keyword evidence="9" id="KW-0539">Nucleus</keyword>
<dbReference type="Pfam" id="PF00096">
    <property type="entry name" value="zf-C2H2"/>
    <property type="match status" value="5"/>
</dbReference>
<dbReference type="FunFam" id="3.30.160.60:FF:002619">
    <property type="entry name" value="ZFP57 zinc finger protein"/>
    <property type="match status" value="1"/>
</dbReference>
<dbReference type="PROSITE" id="PS00028">
    <property type="entry name" value="ZINC_FINGER_C2H2_1"/>
    <property type="match status" value="6"/>
</dbReference>
<dbReference type="FunFam" id="3.30.160.60:FF:000671">
    <property type="entry name" value="Zinc finger protein 26"/>
    <property type="match status" value="1"/>
</dbReference>
<dbReference type="Pfam" id="PF01352">
    <property type="entry name" value="KRAB"/>
    <property type="match status" value="1"/>
</dbReference>
<keyword evidence="2" id="KW-0479">Metal-binding</keyword>
<protein>
    <submittedName>
        <fullName evidence="13">ZFP57 zinc finger protein</fullName>
    </submittedName>
</protein>
<evidence type="ECO:0000256" key="2">
    <source>
        <dbReference type="ARBA" id="ARBA00022723"/>
    </source>
</evidence>
<dbReference type="PROSITE" id="PS50157">
    <property type="entry name" value="ZINC_FINGER_C2H2_2"/>
    <property type="match status" value="7"/>
</dbReference>
<dbReference type="GO" id="GO:0003682">
    <property type="term" value="F:chromatin binding"/>
    <property type="evidence" value="ECO:0007669"/>
    <property type="project" value="Ensembl"/>
</dbReference>
<dbReference type="Bgee" id="ENSMFAG00000033585">
    <property type="expression patterns" value="Expressed in frontal cortex"/>
</dbReference>
<organism evidence="13 14">
    <name type="scientific">Macaca fascicularis</name>
    <name type="common">Crab-eating macaque</name>
    <name type="synonym">Cynomolgus monkey</name>
    <dbReference type="NCBI Taxonomy" id="9541"/>
    <lineage>
        <taxon>Eukaryota</taxon>
        <taxon>Metazoa</taxon>
        <taxon>Chordata</taxon>
        <taxon>Craniata</taxon>
        <taxon>Vertebrata</taxon>
        <taxon>Euteleostomi</taxon>
        <taxon>Mammalia</taxon>
        <taxon>Eutheria</taxon>
        <taxon>Euarchontoglires</taxon>
        <taxon>Primates</taxon>
        <taxon>Haplorrhini</taxon>
        <taxon>Catarrhini</taxon>
        <taxon>Cercopithecidae</taxon>
        <taxon>Cercopithecinae</taxon>
        <taxon>Macaca</taxon>
    </lineage>
</organism>
<name>A0A2K5TNL1_MACFA</name>
<evidence type="ECO:0000256" key="3">
    <source>
        <dbReference type="ARBA" id="ARBA00022737"/>
    </source>
</evidence>
<evidence type="ECO:0000256" key="10">
    <source>
        <dbReference type="PROSITE-ProRule" id="PRU00042"/>
    </source>
</evidence>
<dbReference type="InterPro" id="IPR036051">
    <property type="entry name" value="KRAB_dom_sf"/>
</dbReference>
<keyword evidence="7" id="KW-0238">DNA-binding</keyword>
<dbReference type="PANTHER" id="PTHR24381">
    <property type="entry name" value="ZINC FINGER PROTEIN"/>
    <property type="match status" value="1"/>
</dbReference>
<evidence type="ECO:0000256" key="5">
    <source>
        <dbReference type="ARBA" id="ARBA00022833"/>
    </source>
</evidence>
<dbReference type="SUPFAM" id="SSF109640">
    <property type="entry name" value="KRAB domain (Kruppel-associated box)"/>
    <property type="match status" value="1"/>
</dbReference>
<feature type="domain" description="C2H2-type" evidence="11">
    <location>
        <begin position="275"/>
        <end position="302"/>
    </location>
</feature>
<feature type="domain" description="C2H2-type" evidence="11">
    <location>
        <begin position="303"/>
        <end position="330"/>
    </location>
</feature>
<evidence type="ECO:0000256" key="7">
    <source>
        <dbReference type="ARBA" id="ARBA00023125"/>
    </source>
</evidence>
<keyword evidence="4 10" id="KW-0863">Zinc-finger</keyword>
<dbReference type="SUPFAM" id="SSF57667">
    <property type="entry name" value="beta-beta-alpha zinc fingers"/>
    <property type="match status" value="4"/>
</dbReference>
<feature type="domain" description="C2H2-type" evidence="11">
    <location>
        <begin position="512"/>
        <end position="539"/>
    </location>
</feature>
<sequence>MAAGEPRVTRALNSVAQALRETKLFSIVEEENLDSRTKKEDSLLEQIHLSQEATSNPGAFAETLHLPSYWEVDSPRKESSQPWAPGQEWIKLERDTTEEKMFEQLKPIEPVQKMFPWVGKVAATLQEAMKRECWREAWVKKKPVTFEDVAVNFTQEEWDCLDASQRVLYQDVMSEIFKNLASVARIFLHKPELITKLEQEEEQWREFVHLPNTEGLSEGKKKELREQHPSLRDEGTSDDKVFLACRGAGQCPLSAPAGSMDRTQVLQASQAGPPFFCRICGKCFSRRSYLYSHQFVHNPKLTNSCSQCGKLFRSPKSLSYHRRMHLGERPFCCTLCDKTYCDASGLSRHRRVHLGYRPHSCSVCGKSFRDQSELKRHQKIHQNQEPVDGNQECTLRIPGTPAELQTPIPRSQRSIQGLVDVNHAPVARSQETIFRTEGPMAQNQPSVLKNQASVTRTKAPIIGTPCQDARSNSHPVKPSRLNVFSCSHCPLTFSKKSYLSRHQKAHLTEPPNYCFHCSKSFSSFSRLVRHQQTHWKQKSYHCPICDLSFGEKEGLLDHWRGYKGKELCQSSHHKCRVILGQWLGFSHGAPTMAGEEWKHGGD</sequence>
<comment type="subcellular location">
    <subcellularLocation>
        <location evidence="1">Nucleus</location>
    </subcellularLocation>
</comment>
<dbReference type="InterPro" id="IPR013087">
    <property type="entry name" value="Znf_C2H2_type"/>
</dbReference>
<dbReference type="VEuPathDB" id="HostDB:ENSMFAG00000033585"/>
<keyword evidence="6" id="KW-0805">Transcription regulation</keyword>
<dbReference type="Proteomes" id="UP000233100">
    <property type="component" value="Chromosome 4"/>
</dbReference>
<evidence type="ECO:0000256" key="9">
    <source>
        <dbReference type="ARBA" id="ARBA00023242"/>
    </source>
</evidence>
<keyword evidence="3" id="KW-0677">Repeat</keyword>